<evidence type="ECO:0000256" key="1">
    <source>
        <dbReference type="SAM" id="SignalP"/>
    </source>
</evidence>
<proteinExistence type="predicted"/>
<gene>
    <name evidence="2" type="ORF">A9Q84_14835</name>
</gene>
<sequence>MNFLKSTVLCFLFSCTNVSALEVDFEVDPLLFFLDGYSVHLGFSGDSSRLEIGYFGLEADEEFHDNKNYYLEIEGVGIKYDYTFKDYYGFFIGWEINHANATITHTPTQTVFKRKVTTTAPRIGYRFMLSKSFVLTTTLAYDILVDEGDAVKVDQETYKNDSGQFFPSVHVGYRF</sequence>
<comment type="caution">
    <text evidence="2">The sequence shown here is derived from an EMBL/GenBank/DDBJ whole genome shotgun (WGS) entry which is preliminary data.</text>
</comment>
<reference evidence="3" key="1">
    <citation type="journal article" date="2017" name="Proc. Natl. Acad. Sci. U.S.A.">
        <title>Simulation of Deepwater Horizon oil plume reveals substrate specialization within a complex community of hydrocarbon-degraders.</title>
        <authorList>
            <person name="Hu P."/>
            <person name="Dubinsky E.A."/>
            <person name="Probst A.J."/>
            <person name="Wang J."/>
            <person name="Sieber C.M.K."/>
            <person name="Tom L.M."/>
            <person name="Gardinali P."/>
            <person name="Banfield J.F."/>
            <person name="Atlas R.M."/>
            <person name="Andersen G.L."/>
        </authorList>
    </citation>
    <scope>NUCLEOTIDE SEQUENCE [LARGE SCALE GENOMIC DNA]</scope>
</reference>
<evidence type="ECO:0000313" key="3">
    <source>
        <dbReference type="Proteomes" id="UP000196531"/>
    </source>
</evidence>
<dbReference type="AlphaFoldDB" id="A0A1Y5F925"/>
<evidence type="ECO:0000313" key="2">
    <source>
        <dbReference type="EMBL" id="OUR95775.1"/>
    </source>
</evidence>
<dbReference type="EMBL" id="MAAO01000007">
    <property type="protein sequence ID" value="OUR95775.1"/>
    <property type="molecule type" value="Genomic_DNA"/>
</dbReference>
<feature type="chain" id="PRO_5012486616" description="Outer membrane protein beta-barrel domain-containing protein" evidence="1">
    <location>
        <begin position="21"/>
        <end position="175"/>
    </location>
</feature>
<feature type="signal peptide" evidence="1">
    <location>
        <begin position="1"/>
        <end position="20"/>
    </location>
</feature>
<name>A0A1Y5F925_9BACT</name>
<accession>A0A1Y5F925</accession>
<protein>
    <recommendedName>
        <fullName evidence="4">Outer membrane protein beta-barrel domain-containing protein</fullName>
    </recommendedName>
</protein>
<keyword evidence="1" id="KW-0732">Signal</keyword>
<dbReference type="Proteomes" id="UP000196531">
    <property type="component" value="Unassembled WGS sequence"/>
</dbReference>
<organism evidence="2 3">
    <name type="scientific">Halobacteriovorax marinus</name>
    <dbReference type="NCBI Taxonomy" id="97084"/>
    <lineage>
        <taxon>Bacteria</taxon>
        <taxon>Pseudomonadati</taxon>
        <taxon>Bdellovibrionota</taxon>
        <taxon>Bacteriovoracia</taxon>
        <taxon>Bacteriovoracales</taxon>
        <taxon>Halobacteriovoraceae</taxon>
        <taxon>Halobacteriovorax</taxon>
    </lineage>
</organism>
<evidence type="ECO:0008006" key="4">
    <source>
        <dbReference type="Google" id="ProtNLM"/>
    </source>
</evidence>